<feature type="domain" description="Nitroreductase" evidence="6">
    <location>
        <begin position="68"/>
        <end position="152"/>
    </location>
</feature>
<dbReference type="PANTHER" id="PTHR43673">
    <property type="entry name" value="NAD(P)H NITROREDUCTASE YDGI-RELATED"/>
    <property type="match status" value="1"/>
</dbReference>
<comment type="cofactor">
    <cofactor evidence="1">
        <name>FMN</name>
        <dbReference type="ChEBI" id="CHEBI:58210"/>
    </cofactor>
</comment>
<evidence type="ECO:0000256" key="1">
    <source>
        <dbReference type="ARBA" id="ARBA00001917"/>
    </source>
</evidence>
<evidence type="ECO:0000256" key="3">
    <source>
        <dbReference type="ARBA" id="ARBA00022630"/>
    </source>
</evidence>
<evidence type="ECO:0000313" key="7">
    <source>
        <dbReference type="EMBL" id="MBM6660601.1"/>
    </source>
</evidence>
<evidence type="ECO:0000259" key="6">
    <source>
        <dbReference type="Pfam" id="PF00881"/>
    </source>
</evidence>
<evidence type="ECO:0000256" key="5">
    <source>
        <dbReference type="ARBA" id="ARBA00023002"/>
    </source>
</evidence>
<dbReference type="AlphaFoldDB" id="A0A938WHE7"/>
<dbReference type="PANTHER" id="PTHR43673:SF2">
    <property type="entry name" value="NITROREDUCTASE"/>
    <property type="match status" value="1"/>
</dbReference>
<keyword evidence="4" id="KW-0288">FMN</keyword>
<feature type="domain" description="Nitroreductase" evidence="6">
    <location>
        <begin position="9"/>
        <end position="62"/>
    </location>
</feature>
<dbReference type="CDD" id="cd02151">
    <property type="entry name" value="nitroreductase"/>
    <property type="match status" value="1"/>
</dbReference>
<dbReference type="RefSeq" id="WP_205107521.1">
    <property type="nucleotide sequence ID" value="NZ_JACJJL010000003.1"/>
</dbReference>
<evidence type="ECO:0000313" key="8">
    <source>
        <dbReference type="Proteomes" id="UP000764045"/>
    </source>
</evidence>
<dbReference type="Gene3D" id="3.40.109.10">
    <property type="entry name" value="NADH Oxidase"/>
    <property type="match status" value="1"/>
</dbReference>
<evidence type="ECO:0000256" key="4">
    <source>
        <dbReference type="ARBA" id="ARBA00022643"/>
    </source>
</evidence>
<dbReference type="GO" id="GO:0016491">
    <property type="term" value="F:oxidoreductase activity"/>
    <property type="evidence" value="ECO:0007669"/>
    <property type="project" value="UniProtKB-KW"/>
</dbReference>
<reference evidence="7 8" key="1">
    <citation type="journal article" date="2021" name="Sci. Rep.">
        <title>The distribution of antibiotic resistance genes in chicken gut microbiota commensals.</title>
        <authorList>
            <person name="Juricova H."/>
            <person name="Matiasovicova J."/>
            <person name="Kubasova T."/>
            <person name="Cejkova D."/>
            <person name="Rychlik I."/>
        </authorList>
    </citation>
    <scope>NUCLEOTIDE SEQUENCE [LARGE SCALE GENOMIC DNA]</scope>
    <source>
        <strain evidence="7 8">An819</strain>
    </source>
</reference>
<organism evidence="7 8">
    <name type="scientific">Marseilla massiliensis</name>
    <dbReference type="NCBI Taxonomy" id="1841864"/>
    <lineage>
        <taxon>Bacteria</taxon>
        <taxon>Pseudomonadati</taxon>
        <taxon>Bacteroidota</taxon>
        <taxon>Bacteroidia</taxon>
        <taxon>Bacteroidales</taxon>
        <taxon>Prevotellaceae</taxon>
        <taxon>Marseilla</taxon>
    </lineage>
</organism>
<comment type="caution">
    <text evidence="7">The sequence shown here is derived from an EMBL/GenBank/DDBJ whole genome shotgun (WGS) entry which is preliminary data.</text>
</comment>
<keyword evidence="8" id="KW-1185">Reference proteome</keyword>
<dbReference type="InterPro" id="IPR000415">
    <property type="entry name" value="Nitroreductase-like"/>
</dbReference>
<dbReference type="Proteomes" id="UP000764045">
    <property type="component" value="Unassembled WGS sequence"/>
</dbReference>
<proteinExistence type="inferred from homology"/>
<comment type="similarity">
    <text evidence="2">Belongs to the nitroreductase family.</text>
</comment>
<keyword evidence="5" id="KW-0560">Oxidoreductase</keyword>
<gene>
    <name evidence="7" type="ORF">H6B30_02335</name>
</gene>
<protein>
    <submittedName>
        <fullName evidence="7">Nitroreductase family protein</fullName>
    </submittedName>
</protein>
<accession>A0A938WHE7</accession>
<sequence>MTDFKDLVQARRSHRKFAPDEIDATQLELILRAALMSPTSKGQRAWQFIAIDDKATIEKLADCKEHGASFLKDAPVAVAVCGTPSLNDCWVEDGSIAAISMQYQAEELGLGSCWIQVRGRSLADGTPSELVVRGILGLPEELGVLCIIALGHKAAERKLQDETKLKWENVHINGYR</sequence>
<evidence type="ECO:0000256" key="2">
    <source>
        <dbReference type="ARBA" id="ARBA00007118"/>
    </source>
</evidence>
<keyword evidence="3" id="KW-0285">Flavoprotein</keyword>
<dbReference type="SUPFAM" id="SSF55469">
    <property type="entry name" value="FMN-dependent nitroreductase-like"/>
    <property type="match status" value="1"/>
</dbReference>
<dbReference type="InterPro" id="IPR029479">
    <property type="entry name" value="Nitroreductase"/>
</dbReference>
<name>A0A938WHE7_9BACT</name>
<dbReference type="Pfam" id="PF00881">
    <property type="entry name" value="Nitroreductase"/>
    <property type="match status" value="2"/>
</dbReference>
<dbReference type="EMBL" id="JACJJL010000003">
    <property type="protein sequence ID" value="MBM6660601.1"/>
    <property type="molecule type" value="Genomic_DNA"/>
</dbReference>